<accession>A0A8J7WSD0</accession>
<feature type="transmembrane region" description="Helical" evidence="1">
    <location>
        <begin position="6"/>
        <end position="26"/>
    </location>
</feature>
<protein>
    <submittedName>
        <fullName evidence="2">Uncharacterized protein</fullName>
    </submittedName>
</protein>
<keyword evidence="1" id="KW-0812">Transmembrane</keyword>
<reference evidence="2" key="1">
    <citation type="submission" date="2021-04" db="EMBL/GenBank/DDBJ databases">
        <title>Genome based classification of Actinospica acidithermotolerans sp. nov., an actinobacterium isolated from an Indonesian hot spring.</title>
        <authorList>
            <person name="Kusuma A.B."/>
            <person name="Putra K.E."/>
            <person name="Nafisah S."/>
            <person name="Loh J."/>
            <person name="Nouioui I."/>
            <person name="Goodfellow M."/>
        </authorList>
    </citation>
    <scope>NUCLEOTIDE SEQUENCE</scope>
    <source>
        <strain evidence="2">DSM 45618</strain>
    </source>
</reference>
<sequence length="154" mass="16346">MGGIVGLALVITCFYGMVAVHVWIAVRTWRNPNRFGRTAEILSFRVGESVGRGLARGVAVVAGALVCGGCVILSGAVGMASPNPEVWKWVAGAFLVAFVAAVPLLIVIVVFNRPRFLVVPYMRHLNRAAIRGGSSSLRERLSGLRRAGRSDSSG</sequence>
<dbReference type="RefSeq" id="WP_211469476.1">
    <property type="nucleotide sequence ID" value="NZ_JAGSXH010000071.1"/>
</dbReference>
<evidence type="ECO:0000256" key="1">
    <source>
        <dbReference type="SAM" id="Phobius"/>
    </source>
</evidence>
<keyword evidence="3" id="KW-1185">Reference proteome</keyword>
<comment type="caution">
    <text evidence="2">The sequence shown here is derived from an EMBL/GenBank/DDBJ whole genome shotgun (WGS) entry which is preliminary data.</text>
</comment>
<proteinExistence type="predicted"/>
<gene>
    <name evidence="2" type="ORF">KGA66_18820</name>
</gene>
<feature type="transmembrane region" description="Helical" evidence="1">
    <location>
        <begin position="54"/>
        <end position="77"/>
    </location>
</feature>
<name>A0A8J7WSD0_9ACTN</name>
<keyword evidence="1" id="KW-1133">Transmembrane helix</keyword>
<dbReference type="Proteomes" id="UP000677913">
    <property type="component" value="Unassembled WGS sequence"/>
</dbReference>
<organism evidence="2 3">
    <name type="scientific">Actinocrinis puniceicyclus</name>
    <dbReference type="NCBI Taxonomy" id="977794"/>
    <lineage>
        <taxon>Bacteria</taxon>
        <taxon>Bacillati</taxon>
        <taxon>Actinomycetota</taxon>
        <taxon>Actinomycetes</taxon>
        <taxon>Catenulisporales</taxon>
        <taxon>Actinospicaceae</taxon>
        <taxon>Actinocrinis</taxon>
    </lineage>
</organism>
<feature type="transmembrane region" description="Helical" evidence="1">
    <location>
        <begin position="89"/>
        <end position="111"/>
    </location>
</feature>
<dbReference type="AlphaFoldDB" id="A0A8J7WSD0"/>
<evidence type="ECO:0000313" key="3">
    <source>
        <dbReference type="Proteomes" id="UP000677913"/>
    </source>
</evidence>
<evidence type="ECO:0000313" key="2">
    <source>
        <dbReference type="EMBL" id="MBS2965117.1"/>
    </source>
</evidence>
<dbReference type="EMBL" id="JAGSXH010000071">
    <property type="protein sequence ID" value="MBS2965117.1"/>
    <property type="molecule type" value="Genomic_DNA"/>
</dbReference>
<keyword evidence="1" id="KW-0472">Membrane</keyword>